<dbReference type="PANTHER" id="PTHR33488:SF2">
    <property type="entry name" value="EARLY ENDOSOME ANTIGEN 1-LIKE"/>
    <property type="match status" value="1"/>
</dbReference>
<comment type="caution">
    <text evidence="2">The sequence shown here is derived from an EMBL/GenBank/DDBJ whole genome shotgun (WGS) entry which is preliminary data.</text>
</comment>
<feature type="region of interest" description="Disordered" evidence="1">
    <location>
        <begin position="104"/>
        <end position="126"/>
    </location>
</feature>
<keyword evidence="3" id="KW-1185">Reference proteome</keyword>
<sequence length="126" mass="14440">MGRVKTVGKMVLFFQMVSNIVKISLSKTMHNFVKTSEDTKKLSYNEKLFAKDQLYNQAFQASNVASLVHMISETYTEVSNKYLMDRVSSLGKLMAMDKEKPEFLHERHRSAGGPVRKLERDSASWS</sequence>
<gene>
    <name evidence="2" type="ORF">AKAME5_002244500</name>
</gene>
<evidence type="ECO:0000256" key="1">
    <source>
        <dbReference type="SAM" id="MobiDB-lite"/>
    </source>
</evidence>
<dbReference type="AlphaFoldDB" id="A0AAD3NFP9"/>
<dbReference type="Proteomes" id="UP001279410">
    <property type="component" value="Unassembled WGS sequence"/>
</dbReference>
<name>A0AAD3NFP9_LATJO</name>
<proteinExistence type="predicted"/>
<organism evidence="2 3">
    <name type="scientific">Lates japonicus</name>
    <name type="common">Japanese lates</name>
    <dbReference type="NCBI Taxonomy" id="270547"/>
    <lineage>
        <taxon>Eukaryota</taxon>
        <taxon>Metazoa</taxon>
        <taxon>Chordata</taxon>
        <taxon>Craniata</taxon>
        <taxon>Vertebrata</taxon>
        <taxon>Euteleostomi</taxon>
        <taxon>Actinopterygii</taxon>
        <taxon>Neopterygii</taxon>
        <taxon>Teleostei</taxon>
        <taxon>Neoteleostei</taxon>
        <taxon>Acanthomorphata</taxon>
        <taxon>Carangaria</taxon>
        <taxon>Carangaria incertae sedis</taxon>
        <taxon>Centropomidae</taxon>
        <taxon>Lates</taxon>
    </lineage>
</organism>
<protein>
    <submittedName>
        <fullName evidence="2">Uncharacterized protein</fullName>
    </submittedName>
</protein>
<evidence type="ECO:0000313" key="2">
    <source>
        <dbReference type="EMBL" id="GLD71124.1"/>
    </source>
</evidence>
<reference evidence="2" key="1">
    <citation type="submission" date="2022-08" db="EMBL/GenBank/DDBJ databases">
        <title>Genome sequencing of akame (Lates japonicus).</title>
        <authorList>
            <person name="Hashiguchi Y."/>
            <person name="Takahashi H."/>
        </authorList>
    </citation>
    <scope>NUCLEOTIDE SEQUENCE</scope>
    <source>
        <strain evidence="2">Kochi</strain>
    </source>
</reference>
<feature type="compositionally biased region" description="Basic and acidic residues" evidence="1">
    <location>
        <begin position="116"/>
        <end position="126"/>
    </location>
</feature>
<dbReference type="PANTHER" id="PTHR33488">
    <property type="entry name" value="ZGC:162509"/>
    <property type="match status" value="1"/>
</dbReference>
<evidence type="ECO:0000313" key="3">
    <source>
        <dbReference type="Proteomes" id="UP001279410"/>
    </source>
</evidence>
<dbReference type="EMBL" id="BRZM01000519">
    <property type="protein sequence ID" value="GLD71124.1"/>
    <property type="molecule type" value="Genomic_DNA"/>
</dbReference>
<accession>A0AAD3NFP9</accession>